<name>A0ABP1GG82_9CHLO</name>
<organism evidence="3 4">
    <name type="scientific">Coccomyxa viridis</name>
    <dbReference type="NCBI Taxonomy" id="1274662"/>
    <lineage>
        <taxon>Eukaryota</taxon>
        <taxon>Viridiplantae</taxon>
        <taxon>Chlorophyta</taxon>
        <taxon>core chlorophytes</taxon>
        <taxon>Trebouxiophyceae</taxon>
        <taxon>Trebouxiophyceae incertae sedis</taxon>
        <taxon>Coccomyxaceae</taxon>
        <taxon>Coccomyxa</taxon>
    </lineage>
</organism>
<keyword evidence="1" id="KW-0012">Acyltransferase</keyword>
<keyword evidence="4" id="KW-1185">Reference proteome</keyword>
<evidence type="ECO:0000313" key="4">
    <source>
        <dbReference type="Proteomes" id="UP001497392"/>
    </source>
</evidence>
<dbReference type="Pfam" id="PF00583">
    <property type="entry name" value="Acetyltransf_1"/>
    <property type="match status" value="1"/>
</dbReference>
<gene>
    <name evidence="3" type="primary">g13151</name>
    <name evidence="3" type="ORF">VP750_LOCUS11672</name>
</gene>
<comment type="subunit">
    <text evidence="1">Homodimer.</text>
</comment>
<protein>
    <recommendedName>
        <fullName evidence="1">Glucosamine 6-phosphate N-acetyltransferase</fullName>
        <ecNumber evidence="1">2.3.1.4</ecNumber>
    </recommendedName>
</protein>
<evidence type="ECO:0000256" key="1">
    <source>
        <dbReference type="RuleBase" id="RU365086"/>
    </source>
</evidence>
<dbReference type="CDD" id="cd04301">
    <property type="entry name" value="NAT_SF"/>
    <property type="match status" value="1"/>
</dbReference>
<accession>A0ABP1GG82</accession>
<comment type="pathway">
    <text evidence="1">Nucleotide-sugar biosynthesis; UDP-N-acetyl-alpha-D-glucosamine biosynthesis; N-acetyl-alpha-D-glucosamine 1-phosphate from alpha-D-glucosamine 6-phosphate (route I): step 1/2.</text>
</comment>
<dbReference type="SUPFAM" id="SSF55729">
    <property type="entry name" value="Acyl-CoA N-acyltransferases (Nat)"/>
    <property type="match status" value="1"/>
</dbReference>
<dbReference type="Proteomes" id="UP001497392">
    <property type="component" value="Unassembled WGS sequence"/>
</dbReference>
<evidence type="ECO:0000259" key="2">
    <source>
        <dbReference type="PROSITE" id="PS51186"/>
    </source>
</evidence>
<dbReference type="PROSITE" id="PS51186">
    <property type="entry name" value="GNAT"/>
    <property type="match status" value="1"/>
</dbReference>
<proteinExistence type="inferred from homology"/>
<reference evidence="3 4" key="1">
    <citation type="submission" date="2024-06" db="EMBL/GenBank/DDBJ databases">
        <authorList>
            <person name="Kraege A."/>
            <person name="Thomma B."/>
        </authorList>
    </citation>
    <scope>NUCLEOTIDE SEQUENCE [LARGE SCALE GENOMIC DNA]</scope>
</reference>
<comment type="caution">
    <text evidence="3">The sequence shown here is derived from an EMBL/GenBank/DDBJ whole genome shotgun (WGS) entry which is preliminary data.</text>
</comment>
<comment type="similarity">
    <text evidence="1">Belongs to the acetyltransferase family. GNA1 subfamily.</text>
</comment>
<comment type="catalytic activity">
    <reaction evidence="1">
        <text>D-glucosamine 6-phosphate + acetyl-CoA = N-acetyl-D-glucosamine 6-phosphate + CoA + H(+)</text>
        <dbReference type="Rhea" id="RHEA:10292"/>
        <dbReference type="ChEBI" id="CHEBI:15378"/>
        <dbReference type="ChEBI" id="CHEBI:57287"/>
        <dbReference type="ChEBI" id="CHEBI:57288"/>
        <dbReference type="ChEBI" id="CHEBI:57513"/>
        <dbReference type="ChEBI" id="CHEBI:58725"/>
        <dbReference type="EC" id="2.3.1.4"/>
    </reaction>
</comment>
<sequence length="145" mass="16318">MNFDPRDLKISDYDKGFLDILSQLTSVGDITPQAFQERLSEVNASPDHKVVVVEDEQSHKIIATAACLIERKFIHGCSKVGHIEDVVVDQTYRGKRLGQRVIQALMEFAKAAGCYKVILDCGESNVAFYEKCGLTRKEVQMAKYF</sequence>
<dbReference type="PANTHER" id="PTHR13355:SF11">
    <property type="entry name" value="GLUCOSAMINE 6-PHOSPHATE N-ACETYLTRANSFERASE"/>
    <property type="match status" value="1"/>
</dbReference>
<dbReference type="InterPro" id="IPR039143">
    <property type="entry name" value="GNPNAT1-like"/>
</dbReference>
<dbReference type="InterPro" id="IPR000182">
    <property type="entry name" value="GNAT_dom"/>
</dbReference>
<dbReference type="Gene3D" id="3.40.630.30">
    <property type="match status" value="1"/>
</dbReference>
<keyword evidence="1" id="KW-0808">Transferase</keyword>
<dbReference type="EMBL" id="CAXHTA020000021">
    <property type="protein sequence ID" value="CAL5229766.1"/>
    <property type="molecule type" value="Genomic_DNA"/>
</dbReference>
<dbReference type="InterPro" id="IPR016181">
    <property type="entry name" value="Acyl_CoA_acyltransferase"/>
</dbReference>
<evidence type="ECO:0000313" key="3">
    <source>
        <dbReference type="EMBL" id="CAL5229766.1"/>
    </source>
</evidence>
<dbReference type="EC" id="2.3.1.4" evidence="1"/>
<feature type="domain" description="N-acetyltransferase" evidence="2">
    <location>
        <begin position="8"/>
        <end position="145"/>
    </location>
</feature>
<dbReference type="PANTHER" id="PTHR13355">
    <property type="entry name" value="GLUCOSAMINE 6-PHOSPHATE N-ACETYLTRANSFERASE"/>
    <property type="match status" value="1"/>
</dbReference>